<feature type="region of interest" description="Disordered" evidence="1">
    <location>
        <begin position="787"/>
        <end position="810"/>
    </location>
</feature>
<feature type="region of interest" description="Disordered" evidence="1">
    <location>
        <begin position="824"/>
        <end position="843"/>
    </location>
</feature>
<dbReference type="AlphaFoldDB" id="A0A9W6BDV7"/>
<keyword evidence="2" id="KW-0812">Transmembrane</keyword>
<feature type="compositionally biased region" description="Gly residues" evidence="1">
    <location>
        <begin position="832"/>
        <end position="843"/>
    </location>
</feature>
<feature type="compositionally biased region" description="Basic and acidic residues" evidence="1">
    <location>
        <begin position="423"/>
        <end position="435"/>
    </location>
</feature>
<accession>A0A9W6BDV7</accession>
<feature type="compositionally biased region" description="Basic residues" evidence="1">
    <location>
        <begin position="694"/>
        <end position="705"/>
    </location>
</feature>
<evidence type="ECO:0000313" key="4">
    <source>
        <dbReference type="Proteomes" id="UP001165080"/>
    </source>
</evidence>
<feature type="transmembrane region" description="Helical" evidence="2">
    <location>
        <begin position="183"/>
        <end position="203"/>
    </location>
</feature>
<proteinExistence type="predicted"/>
<feature type="transmembrane region" description="Helical" evidence="2">
    <location>
        <begin position="209"/>
        <end position="228"/>
    </location>
</feature>
<feature type="compositionally biased region" description="Low complexity" evidence="1">
    <location>
        <begin position="455"/>
        <end position="472"/>
    </location>
</feature>
<keyword evidence="4" id="KW-1185">Reference proteome</keyword>
<keyword evidence="2" id="KW-1133">Transmembrane helix</keyword>
<gene>
    <name evidence="3" type="primary">PLEST000156</name>
    <name evidence="3" type="ORF">PLESTB_000371200</name>
</gene>
<feature type="compositionally biased region" description="Low complexity" evidence="1">
    <location>
        <begin position="709"/>
        <end position="719"/>
    </location>
</feature>
<reference evidence="3 4" key="1">
    <citation type="journal article" date="2023" name="Commun. Biol.">
        <title>Reorganization of the ancestral sex-determining regions during the evolution of trioecy in Pleodorina starrii.</title>
        <authorList>
            <person name="Takahashi K."/>
            <person name="Suzuki S."/>
            <person name="Kawai-Toyooka H."/>
            <person name="Yamamoto K."/>
            <person name="Hamaji T."/>
            <person name="Ootsuki R."/>
            <person name="Yamaguchi H."/>
            <person name="Kawachi M."/>
            <person name="Higashiyama T."/>
            <person name="Nozaki H."/>
        </authorList>
    </citation>
    <scope>NUCLEOTIDE SEQUENCE [LARGE SCALE GENOMIC DNA]</scope>
    <source>
        <strain evidence="3 4">NIES-4479</strain>
    </source>
</reference>
<evidence type="ECO:0000256" key="1">
    <source>
        <dbReference type="SAM" id="MobiDB-lite"/>
    </source>
</evidence>
<dbReference type="Proteomes" id="UP001165080">
    <property type="component" value="Unassembled WGS sequence"/>
</dbReference>
<feature type="compositionally biased region" description="Low complexity" evidence="1">
    <location>
        <begin position="789"/>
        <end position="806"/>
    </location>
</feature>
<feature type="compositionally biased region" description="Low complexity" evidence="1">
    <location>
        <begin position="247"/>
        <end position="262"/>
    </location>
</feature>
<feature type="compositionally biased region" description="Gly residues" evidence="1">
    <location>
        <begin position="720"/>
        <end position="734"/>
    </location>
</feature>
<name>A0A9W6BDV7_9CHLO</name>
<feature type="region of interest" description="Disordered" evidence="1">
    <location>
        <begin position="410"/>
        <end position="472"/>
    </location>
</feature>
<organism evidence="3 4">
    <name type="scientific">Pleodorina starrii</name>
    <dbReference type="NCBI Taxonomy" id="330485"/>
    <lineage>
        <taxon>Eukaryota</taxon>
        <taxon>Viridiplantae</taxon>
        <taxon>Chlorophyta</taxon>
        <taxon>core chlorophytes</taxon>
        <taxon>Chlorophyceae</taxon>
        <taxon>CS clade</taxon>
        <taxon>Chlamydomonadales</taxon>
        <taxon>Volvocaceae</taxon>
        <taxon>Pleodorina</taxon>
    </lineage>
</organism>
<sequence length="1078" mass="113846">MLAYLRPCQSLIKLGAAWSQRQHNDLWKLLFIAYFISLGFYQVLKPFCAGEEHGLPDDSLLARIYPCDGDRVIFKQVWVLLTHPYAFWRDLARLKLSEQWTTMETYFLWPRICCALLLPHHVYDSIAPVLAAIHRGLGPATLVVLSFLSAERPSNLAVWGIRTWPFMDICFNAMFPTTPLVELVYGVLSLSWMLTLCIRYHLMFPDMPLQLPFKLVVCFISTAWLVLFQKYRRRVSQKRHLESDLQGSKASGAPSGNSSGAAGSSGLGGATSRSTGVGVGAGGLECSETTAPFGLAKSHAPPGHVPYIALPGRSLSIHIKIGNAEPEQIQADYRDRIAAVLRAAGLSLQHLYVRRGCIELTVDVRAESDALAKANANAGSEDTGAAAAAAAAAADDCHVDIGAIIQALQLDRQEDDDTDTEEEGSKLRRQQDHQAGEAQAGEALFSEPGSADDASSVSLSSSSTGSESELLSEPRLLATQCHPWTSRQQGSWLGPSSVPRITGLNPRVLATPPPPPPAGPADAAAVAAAPPPPVNIALAVTWPVAQHNSANDGGGSRELVLRSQGLYLPISVDCGDGPRGARSGARAGDDAADADDARPFGRSDCSAPPDVAPRQGFFYSVEVSGLPPCAGILLAEARLDGRCCSRPVPVLVMDDPRVAGELAQAFEGWGGTADELDALVVDLGTFFSQVAAVRRHNHHHHHHQEHQHQQAAHPAPACSSGGGAGAGGGGGDVGIGSSSSDSSPVQVRRLVHMGDHLLQYALACDWETTAGRLREDLQQLCRARGATEQPPCCSGSSSGPQASSGAEIEPSSNAPLVAAAQALQGPKPGSVGPAGAGADGGGPGPVAGGEAAVVCDGRRHLNRASPPAASAGPGRWWWWRASGASSWSAVRGELQLHTLPVELALLLALPLLHRRRDHGYTDAVGGALLRGCAAVAAGAGCYLCLCLLRRADHLLRPLLGRSSAAQPRLALYLVLRALHRALGLAAPPAVVAYELGLGFFLVEGVARPAFLGIEWPSVARIEALKFPLYLLLWGPHFGPWSAVARAAVVAGLSVVTSFACDRLLRSVTARSAVAPRKS</sequence>
<feature type="region of interest" description="Disordered" evidence="1">
    <location>
        <begin position="486"/>
        <end position="527"/>
    </location>
</feature>
<feature type="region of interest" description="Disordered" evidence="1">
    <location>
        <begin position="579"/>
        <end position="608"/>
    </location>
</feature>
<feature type="compositionally biased region" description="Acidic residues" evidence="1">
    <location>
        <begin position="413"/>
        <end position="422"/>
    </location>
</feature>
<feature type="region of interest" description="Disordered" evidence="1">
    <location>
        <begin position="242"/>
        <end position="271"/>
    </location>
</feature>
<protein>
    <submittedName>
        <fullName evidence="3">Uncharacterized protein</fullName>
    </submittedName>
</protein>
<evidence type="ECO:0000256" key="2">
    <source>
        <dbReference type="SAM" id="Phobius"/>
    </source>
</evidence>
<keyword evidence="2" id="KW-0472">Membrane</keyword>
<feature type="region of interest" description="Disordered" evidence="1">
    <location>
        <begin position="694"/>
        <end position="743"/>
    </location>
</feature>
<comment type="caution">
    <text evidence="3">The sequence shown here is derived from an EMBL/GenBank/DDBJ whole genome shotgun (WGS) entry which is preliminary data.</text>
</comment>
<dbReference type="EMBL" id="BRXU01000003">
    <property type="protein sequence ID" value="GLC50366.1"/>
    <property type="molecule type" value="Genomic_DNA"/>
</dbReference>
<evidence type="ECO:0000313" key="3">
    <source>
        <dbReference type="EMBL" id="GLC50366.1"/>
    </source>
</evidence>